<evidence type="ECO:0000313" key="3">
    <source>
        <dbReference type="Proteomes" id="UP000271291"/>
    </source>
</evidence>
<dbReference type="Proteomes" id="UP000271291">
    <property type="component" value="Chromosome"/>
</dbReference>
<gene>
    <name evidence="2" type="ORF">DDJ31_34440</name>
    <name evidence="1" type="ORF">ELQ87_04915</name>
</gene>
<dbReference type="RefSeq" id="WP_127176620.1">
    <property type="nucleotide sequence ID" value="NZ_CP029078.1"/>
</dbReference>
<reference evidence="2 4" key="1">
    <citation type="submission" date="2018-04" db="EMBL/GenBank/DDBJ databases">
        <title>Complete genome sequences of Streptomyces griseoviridis K61 and characterization of antagonistic properties of biological control agents.</title>
        <authorList>
            <person name="Mariita R.M."/>
            <person name="Sello J.K."/>
        </authorList>
    </citation>
    <scope>NUCLEOTIDE SEQUENCE [LARGE SCALE GENOMIC DNA]</scope>
    <source>
        <strain evidence="2 4">K61</strain>
    </source>
</reference>
<proteinExistence type="predicted"/>
<dbReference type="OrthoDB" id="9769264at2"/>
<dbReference type="EMBL" id="CP029078">
    <property type="protein sequence ID" value="QCN89437.1"/>
    <property type="molecule type" value="Genomic_DNA"/>
</dbReference>
<dbReference type="AlphaFoldDB" id="A0A3S9Z7Q9"/>
<name>A0A3S9Z7Q9_STRGD</name>
<evidence type="ECO:0008006" key="5">
    <source>
        <dbReference type="Google" id="ProtNLM"/>
    </source>
</evidence>
<organism evidence="1 3">
    <name type="scientific">Streptomyces griseoviridis</name>
    <dbReference type="NCBI Taxonomy" id="45398"/>
    <lineage>
        <taxon>Bacteria</taxon>
        <taxon>Bacillati</taxon>
        <taxon>Actinomycetota</taxon>
        <taxon>Actinomycetes</taxon>
        <taxon>Kitasatosporales</taxon>
        <taxon>Streptomycetaceae</taxon>
        <taxon>Streptomyces</taxon>
    </lineage>
</organism>
<protein>
    <recommendedName>
        <fullName evidence="5">HEXXH motif domain-containing protein</fullName>
    </recommendedName>
</protein>
<dbReference type="EMBL" id="CP034687">
    <property type="protein sequence ID" value="AZS83709.1"/>
    <property type="molecule type" value="Genomic_DNA"/>
</dbReference>
<dbReference type="NCBIfam" id="TIGR04267">
    <property type="entry name" value="mod_HExxH"/>
    <property type="match status" value="1"/>
</dbReference>
<reference evidence="1 3" key="2">
    <citation type="submission" date="2018-12" db="EMBL/GenBank/DDBJ databases">
        <title>Streptomyces griseoviridis F1-27 complete genome.</title>
        <authorList>
            <person name="Mariita R.M."/>
            <person name="Sello J.K."/>
        </authorList>
    </citation>
    <scope>NUCLEOTIDE SEQUENCE [LARGE SCALE GENOMIC DNA]</scope>
    <source>
        <strain evidence="1 3">F1-27</strain>
    </source>
</reference>
<evidence type="ECO:0000313" key="4">
    <source>
        <dbReference type="Proteomes" id="UP000501753"/>
    </source>
</evidence>
<evidence type="ECO:0000313" key="2">
    <source>
        <dbReference type="EMBL" id="QCN89437.1"/>
    </source>
</evidence>
<dbReference type="InterPro" id="IPR026337">
    <property type="entry name" value="AKG_HExxH"/>
</dbReference>
<accession>A0A3S9Z7Q9</accession>
<evidence type="ECO:0000313" key="1">
    <source>
        <dbReference type="EMBL" id="AZS83709.1"/>
    </source>
</evidence>
<keyword evidence="4" id="KW-1185">Reference proteome</keyword>
<dbReference type="Proteomes" id="UP000501753">
    <property type="component" value="Chromosome"/>
</dbReference>
<dbReference type="KEGG" id="sgd:ELQ87_04915"/>
<sequence length="323" mass="34667">MRVEPDAQEAVHERTQVLRRLRRVLERAELTPPEPDTLRHPAAAEVAHLAQHALRSGPLAPERQSRLAARLGQVPPAAFGPADPQDHLNRSVTRALRAIPERKGADGQPVTAVLTVWDERERAALTSALGLLGRVWPEAAAEVRETVTEIALLDGEAIDGFTDFTVHGAVLVHRARLTDSAAGLPGPVRFAEALVHEGTHTRCNAAALTAPFLTPDDAPGDAHSDQPRDADGTGRVRELLVETPLRADPRPLTGLFQQTVVLARSVELYRRLTGLGPAVDSRRATLLRGAHQAVDTLGTHTGRLTDHGKELLAECDGLIGAAA</sequence>